<accession>C4FL14</accession>
<dbReference type="PRINTS" id="PR00505">
    <property type="entry name" value="D12N6MTFRASE"/>
</dbReference>
<dbReference type="Gene3D" id="3.40.50.150">
    <property type="entry name" value="Vaccinia Virus protein VP39"/>
    <property type="match status" value="1"/>
</dbReference>
<dbReference type="RefSeq" id="WP_007547483.1">
    <property type="nucleotide sequence ID" value="NZ_ABZS01000128.1"/>
</dbReference>
<dbReference type="Proteomes" id="UP000005540">
    <property type="component" value="Unassembled WGS sequence"/>
</dbReference>
<dbReference type="GO" id="GO:0043565">
    <property type="term" value="F:sequence-specific DNA binding"/>
    <property type="evidence" value="ECO:0007669"/>
    <property type="project" value="TreeGrafter"/>
</dbReference>
<dbReference type="Pfam" id="PF02086">
    <property type="entry name" value="MethyltransfD12"/>
    <property type="match status" value="1"/>
</dbReference>
<dbReference type="GO" id="GO:0006298">
    <property type="term" value="P:mismatch repair"/>
    <property type="evidence" value="ECO:0007669"/>
    <property type="project" value="TreeGrafter"/>
</dbReference>
<comment type="caution">
    <text evidence="4">The sequence shown here is derived from an EMBL/GenBank/DDBJ whole genome shotgun (WGS) entry which is preliminary data.</text>
</comment>
<dbReference type="InterPro" id="IPR012327">
    <property type="entry name" value="MeTrfase_D12"/>
</dbReference>
<protein>
    <submittedName>
        <fullName evidence="4">Retron EC67 DNA adenine methylase</fullName>
        <ecNumber evidence="4">2.1.1.72</ecNumber>
    </submittedName>
</protein>
<feature type="non-terminal residue" evidence="4">
    <location>
        <position position="50"/>
    </location>
</feature>
<reference evidence="4 5" key="1">
    <citation type="submission" date="2009-04" db="EMBL/GenBank/DDBJ databases">
        <authorList>
            <person name="Reysenbach A.-L."/>
            <person name="Heidelberg J.F."/>
            <person name="Nelson W.C."/>
        </authorList>
    </citation>
    <scope>NUCLEOTIDE SEQUENCE [LARGE SCALE GENOMIC DNA]</scope>
    <source>
        <strain evidence="4 5">SS-5</strain>
    </source>
</reference>
<dbReference type="SUPFAM" id="SSF53335">
    <property type="entry name" value="S-adenosyl-L-methionine-dependent methyltransferases"/>
    <property type="match status" value="1"/>
</dbReference>
<dbReference type="GO" id="GO:0009007">
    <property type="term" value="F:site-specific DNA-methyltransferase (adenine-specific) activity"/>
    <property type="evidence" value="ECO:0007669"/>
    <property type="project" value="UniProtKB-EC"/>
</dbReference>
<evidence type="ECO:0000256" key="3">
    <source>
        <dbReference type="ARBA" id="ARBA00022691"/>
    </source>
</evidence>
<evidence type="ECO:0000313" key="4">
    <source>
        <dbReference type="EMBL" id="EEP60240.1"/>
    </source>
</evidence>
<dbReference type="PANTHER" id="PTHR30481:SF3">
    <property type="entry name" value="DNA ADENINE METHYLASE"/>
    <property type="match status" value="1"/>
</dbReference>
<evidence type="ECO:0000313" key="5">
    <source>
        <dbReference type="Proteomes" id="UP000005540"/>
    </source>
</evidence>
<dbReference type="AlphaFoldDB" id="C4FL14"/>
<dbReference type="PANTHER" id="PTHR30481">
    <property type="entry name" value="DNA ADENINE METHYLASE"/>
    <property type="match status" value="1"/>
</dbReference>
<evidence type="ECO:0000256" key="2">
    <source>
        <dbReference type="ARBA" id="ARBA00022679"/>
    </source>
</evidence>
<dbReference type="GO" id="GO:0032259">
    <property type="term" value="P:methylation"/>
    <property type="evidence" value="ECO:0007669"/>
    <property type="project" value="UniProtKB-KW"/>
</dbReference>
<proteinExistence type="predicted"/>
<dbReference type="InterPro" id="IPR029063">
    <property type="entry name" value="SAM-dependent_MTases_sf"/>
</dbReference>
<keyword evidence="2 4" id="KW-0808">Transferase</keyword>
<gene>
    <name evidence="4" type="ORF">SULYE_1268</name>
</gene>
<name>C4FL14_9AQUI</name>
<keyword evidence="5" id="KW-1185">Reference proteome</keyword>
<dbReference type="EC" id="2.1.1.72" evidence="4"/>
<sequence length="50" mass="5743">MRPFLKWAGNKYKIVEDIKRLLPVGNRLIEPFVGSGAVFLNTDYKSYLLA</sequence>
<evidence type="ECO:0000256" key="1">
    <source>
        <dbReference type="ARBA" id="ARBA00022603"/>
    </source>
</evidence>
<keyword evidence="1 4" id="KW-0489">Methyltransferase</keyword>
<keyword evidence="3" id="KW-0949">S-adenosyl-L-methionine</keyword>
<dbReference type="GO" id="GO:1904047">
    <property type="term" value="F:S-adenosyl-L-methionine binding"/>
    <property type="evidence" value="ECO:0007669"/>
    <property type="project" value="TreeGrafter"/>
</dbReference>
<dbReference type="EMBL" id="ABZS01000128">
    <property type="protein sequence ID" value="EEP60240.1"/>
    <property type="molecule type" value="Genomic_DNA"/>
</dbReference>
<dbReference type="GO" id="GO:0009307">
    <property type="term" value="P:DNA restriction-modification system"/>
    <property type="evidence" value="ECO:0007669"/>
    <property type="project" value="InterPro"/>
</dbReference>
<organism evidence="4 5">
    <name type="scientific">Sulfurihydrogenibium yellowstonense SS-5</name>
    <dbReference type="NCBI Taxonomy" id="432331"/>
    <lineage>
        <taxon>Bacteria</taxon>
        <taxon>Pseudomonadati</taxon>
        <taxon>Aquificota</taxon>
        <taxon>Aquificia</taxon>
        <taxon>Aquificales</taxon>
        <taxon>Hydrogenothermaceae</taxon>
        <taxon>Sulfurihydrogenibium</taxon>
    </lineage>
</organism>